<protein>
    <submittedName>
        <fullName evidence="1">DNA-directed RNA polymerase subunit beta</fullName>
    </submittedName>
</protein>
<dbReference type="GO" id="GO:0000428">
    <property type="term" value="C:DNA-directed RNA polymerase complex"/>
    <property type="evidence" value="ECO:0007669"/>
    <property type="project" value="UniProtKB-KW"/>
</dbReference>
<accession>A0ABZ1YI02</accession>
<keyword evidence="1" id="KW-0804">Transcription</keyword>
<reference evidence="1" key="1">
    <citation type="submission" date="2022-10" db="EMBL/GenBank/DDBJ databases">
        <title>The complete genomes of actinobacterial strains from the NBC collection.</title>
        <authorList>
            <person name="Joergensen T.S."/>
            <person name="Alvarez Arevalo M."/>
            <person name="Sterndorff E.B."/>
            <person name="Faurdal D."/>
            <person name="Vuksanovic O."/>
            <person name="Mourched A.-S."/>
            <person name="Charusanti P."/>
            <person name="Shaw S."/>
            <person name="Blin K."/>
            <person name="Weber T."/>
        </authorList>
    </citation>
    <scope>NUCLEOTIDE SEQUENCE</scope>
    <source>
        <strain evidence="1">NBC_01482</strain>
    </source>
</reference>
<name>A0ABZ1YI02_9NOCA</name>
<dbReference type="EMBL" id="CP109441">
    <property type="protein sequence ID" value="WUV42842.1"/>
    <property type="molecule type" value="Genomic_DNA"/>
</dbReference>
<organism evidence="1 2">
    <name type="scientific">Nocardia vinacea</name>
    <dbReference type="NCBI Taxonomy" id="96468"/>
    <lineage>
        <taxon>Bacteria</taxon>
        <taxon>Bacillati</taxon>
        <taxon>Actinomycetota</taxon>
        <taxon>Actinomycetes</taxon>
        <taxon>Mycobacteriales</taxon>
        <taxon>Nocardiaceae</taxon>
        <taxon>Nocardia</taxon>
    </lineage>
</organism>
<dbReference type="RefSeq" id="WP_329405460.1">
    <property type="nucleotide sequence ID" value="NZ_CP109441.1"/>
</dbReference>
<keyword evidence="2" id="KW-1185">Reference proteome</keyword>
<evidence type="ECO:0000313" key="2">
    <source>
        <dbReference type="Proteomes" id="UP001432062"/>
    </source>
</evidence>
<gene>
    <name evidence="1" type="ORF">OG563_26730</name>
</gene>
<proteinExistence type="predicted"/>
<sequence>MSADTPQTRCEFYRRTCELPAQVDPTSGRITMRANLIWGLMMPSVLAQQVKRRLEVDQRGVGPIVLHPRSNTWTFIVRSDVPLNAFNGLYKHQVQVINAGGEIALPSPAPQGGLTRSWIIPPNATYRPSGFEVVNALRAVVGLGGARVRVEQ</sequence>
<evidence type="ECO:0000313" key="1">
    <source>
        <dbReference type="EMBL" id="WUV42842.1"/>
    </source>
</evidence>
<keyword evidence="1" id="KW-0240">DNA-directed RNA polymerase</keyword>
<dbReference type="Proteomes" id="UP001432062">
    <property type="component" value="Chromosome"/>
</dbReference>